<dbReference type="PANTHER" id="PTHR13932">
    <property type="entry name" value="COPROPORPHYRINIGEN III OXIDASE"/>
    <property type="match status" value="1"/>
</dbReference>
<name>A0ABT8SSM3_9HYPH</name>
<comment type="subcellular location">
    <subcellularLocation>
        <location evidence="1 14">Cytoplasm</location>
    </subcellularLocation>
</comment>
<dbReference type="SFLD" id="SFLDS00029">
    <property type="entry name" value="Radical_SAM"/>
    <property type="match status" value="1"/>
</dbReference>
<evidence type="ECO:0000256" key="10">
    <source>
        <dbReference type="ARBA" id="ARBA00023004"/>
    </source>
</evidence>
<evidence type="ECO:0000256" key="12">
    <source>
        <dbReference type="ARBA" id="ARBA00023244"/>
    </source>
</evidence>
<evidence type="ECO:0000256" key="3">
    <source>
        <dbReference type="ARBA" id="ARBA00005493"/>
    </source>
</evidence>
<evidence type="ECO:0000256" key="6">
    <source>
        <dbReference type="ARBA" id="ARBA00022490"/>
    </source>
</evidence>
<dbReference type="Proteomes" id="UP001169006">
    <property type="component" value="Unassembled WGS sequence"/>
</dbReference>
<evidence type="ECO:0000256" key="11">
    <source>
        <dbReference type="ARBA" id="ARBA00023014"/>
    </source>
</evidence>
<organism evidence="16 17">
    <name type="scientific">Rhizobium oryzicola</name>
    <dbReference type="NCBI Taxonomy" id="1232668"/>
    <lineage>
        <taxon>Bacteria</taxon>
        <taxon>Pseudomonadati</taxon>
        <taxon>Pseudomonadota</taxon>
        <taxon>Alphaproteobacteria</taxon>
        <taxon>Hyphomicrobiales</taxon>
        <taxon>Rhizobiaceae</taxon>
        <taxon>Rhizobium/Agrobacterium group</taxon>
        <taxon>Rhizobium</taxon>
    </lineage>
</organism>
<sequence>MNKDLLARYSAPVPRYTSYPTAPHFHDGVTGDLYGKWLSEDGGPDALSLYIHIPFCDRLCWYCGCHTKQIKRYEPVVGYVGALQAEIAMVAERFPVRRRVESIHFGGGSPTILSPDDLAKLREVLDRHFDIEPSAEISVEIDPGFVDEIKLEAWRRFGITRASVGVQDFDPVVQKAINRPQSFEQTAKVVKMLRSFGVGGINLDIVYGLPHQTLESLQRTLDLALSMNPDRFAIFGYAHVPWMKKHQTLIDEAALPGAEARYEMAERVSAVLLQAGYLAVGLDHFARAEDSLARALTSQQIRRNFQGYTTDRAASLIGFGASSIGRNAGGHVQNITATGEYIRAVNEGRLPVARGFALSDTDRAVGEAIEALMCHYSFSVKELSQRYGVAADVVKADAARLLQQDKDGFIRFDGDHFEVVGDGQRFVRTIASGFDQYFGRGTARHSVAV</sequence>
<comment type="subunit">
    <text evidence="4">Monomer.</text>
</comment>
<evidence type="ECO:0000256" key="2">
    <source>
        <dbReference type="ARBA" id="ARBA00004785"/>
    </source>
</evidence>
<accession>A0ABT8SSM3</accession>
<dbReference type="PROSITE" id="PS51918">
    <property type="entry name" value="RADICAL_SAM"/>
    <property type="match status" value="1"/>
</dbReference>
<dbReference type="PIRSF" id="PIRSF000167">
    <property type="entry name" value="HemN"/>
    <property type="match status" value="1"/>
</dbReference>
<dbReference type="GO" id="GO:0051989">
    <property type="term" value="F:coproporphyrinogen dehydrogenase activity"/>
    <property type="evidence" value="ECO:0007669"/>
    <property type="project" value="UniProtKB-EC"/>
</dbReference>
<proteinExistence type="inferred from homology"/>
<evidence type="ECO:0000259" key="15">
    <source>
        <dbReference type="PROSITE" id="PS51918"/>
    </source>
</evidence>
<dbReference type="CDD" id="cd01335">
    <property type="entry name" value="Radical_SAM"/>
    <property type="match status" value="1"/>
</dbReference>
<feature type="domain" description="Radical SAM core" evidence="15">
    <location>
        <begin position="41"/>
        <end position="275"/>
    </location>
</feature>
<keyword evidence="11 14" id="KW-0411">Iron-sulfur</keyword>
<reference evidence="16" key="2">
    <citation type="submission" date="2023-07" db="EMBL/GenBank/DDBJ databases">
        <authorList>
            <person name="Sun H."/>
        </authorList>
    </citation>
    <scope>NUCLEOTIDE SEQUENCE</scope>
    <source>
        <strain evidence="16">05753</strain>
    </source>
</reference>
<dbReference type="InterPro" id="IPR034505">
    <property type="entry name" value="Coproporphyrinogen-III_oxidase"/>
</dbReference>
<comment type="pathway">
    <text evidence="2 14">Porphyrin-containing compound metabolism; protoporphyrin-IX biosynthesis; protoporphyrinogen-IX from coproporphyrinogen-III (AdoMet route): step 1/1.</text>
</comment>
<evidence type="ECO:0000256" key="7">
    <source>
        <dbReference type="ARBA" id="ARBA00022691"/>
    </source>
</evidence>
<dbReference type="PANTHER" id="PTHR13932:SF6">
    <property type="entry name" value="OXYGEN-INDEPENDENT COPROPORPHYRINOGEN III OXIDASE"/>
    <property type="match status" value="1"/>
</dbReference>
<dbReference type="EC" id="1.3.98.3" evidence="14"/>
<dbReference type="SUPFAM" id="SSF102114">
    <property type="entry name" value="Radical SAM enzymes"/>
    <property type="match status" value="1"/>
</dbReference>
<dbReference type="SFLD" id="SFLDG01082">
    <property type="entry name" value="B12-binding_domain_containing"/>
    <property type="match status" value="1"/>
</dbReference>
<evidence type="ECO:0000256" key="13">
    <source>
        <dbReference type="ARBA" id="ARBA00048321"/>
    </source>
</evidence>
<gene>
    <name evidence="16" type="primary">hemN</name>
    <name evidence="16" type="ORF">Q2T52_02050</name>
</gene>
<dbReference type="InterPro" id="IPR006638">
    <property type="entry name" value="Elp3/MiaA/NifB-like_rSAM"/>
</dbReference>
<dbReference type="InterPro" id="IPR007197">
    <property type="entry name" value="rSAM"/>
</dbReference>
<dbReference type="SMART" id="SM00729">
    <property type="entry name" value="Elp3"/>
    <property type="match status" value="1"/>
</dbReference>
<dbReference type="EMBL" id="JAUKWQ010000001">
    <property type="protein sequence ID" value="MDO1580868.1"/>
    <property type="molecule type" value="Genomic_DNA"/>
</dbReference>
<keyword evidence="9 14" id="KW-0560">Oxidoreductase</keyword>
<dbReference type="Pfam" id="PF04055">
    <property type="entry name" value="Radical_SAM"/>
    <property type="match status" value="1"/>
</dbReference>
<dbReference type="Gene3D" id="3.30.750.200">
    <property type="match status" value="1"/>
</dbReference>
<dbReference type="RefSeq" id="WP_302075011.1">
    <property type="nucleotide sequence ID" value="NZ_JAUKWQ010000001.1"/>
</dbReference>
<dbReference type="NCBIfam" id="TIGR00538">
    <property type="entry name" value="hemN"/>
    <property type="match status" value="1"/>
</dbReference>
<keyword evidence="12 14" id="KW-0627">Porphyrin biosynthesis</keyword>
<evidence type="ECO:0000313" key="16">
    <source>
        <dbReference type="EMBL" id="MDO1580868.1"/>
    </source>
</evidence>
<evidence type="ECO:0000313" key="17">
    <source>
        <dbReference type="Proteomes" id="UP001169006"/>
    </source>
</evidence>
<evidence type="ECO:0000256" key="5">
    <source>
        <dbReference type="ARBA" id="ARBA00022485"/>
    </source>
</evidence>
<keyword evidence="17" id="KW-1185">Reference proteome</keyword>
<dbReference type="SFLD" id="SFLDG01065">
    <property type="entry name" value="anaerobic_coproporphyrinogen-I"/>
    <property type="match status" value="1"/>
</dbReference>
<evidence type="ECO:0000256" key="8">
    <source>
        <dbReference type="ARBA" id="ARBA00022723"/>
    </source>
</evidence>
<comment type="catalytic activity">
    <reaction evidence="13 14">
        <text>coproporphyrinogen III + 2 S-adenosyl-L-methionine = protoporphyrinogen IX + 2 5'-deoxyadenosine + 2 L-methionine + 2 CO2</text>
        <dbReference type="Rhea" id="RHEA:15425"/>
        <dbReference type="ChEBI" id="CHEBI:16526"/>
        <dbReference type="ChEBI" id="CHEBI:17319"/>
        <dbReference type="ChEBI" id="CHEBI:57307"/>
        <dbReference type="ChEBI" id="CHEBI:57309"/>
        <dbReference type="ChEBI" id="CHEBI:57844"/>
        <dbReference type="ChEBI" id="CHEBI:59789"/>
        <dbReference type="EC" id="1.3.98.3"/>
    </reaction>
</comment>
<dbReference type="InterPro" id="IPR004558">
    <property type="entry name" value="Coprogen_oxidase_HemN"/>
</dbReference>
<keyword evidence="5 14" id="KW-0004">4Fe-4S</keyword>
<keyword evidence="7 14" id="KW-0949">S-adenosyl-L-methionine</keyword>
<dbReference type="InterPro" id="IPR058240">
    <property type="entry name" value="rSAM_sf"/>
</dbReference>
<keyword evidence="6 14" id="KW-0963">Cytoplasm</keyword>
<reference evidence="16" key="1">
    <citation type="journal article" date="2015" name="Int. J. Syst. Evol. Microbiol.">
        <title>Rhizobium oryzicola sp. nov., potential plant-growth-promoting endophytic bacteria isolated from rice roots.</title>
        <authorList>
            <person name="Zhang X.X."/>
            <person name="Gao J.S."/>
            <person name="Cao Y.H."/>
            <person name="Sheirdil R.A."/>
            <person name="Wang X.C."/>
            <person name="Zhang L."/>
        </authorList>
    </citation>
    <scope>NUCLEOTIDE SEQUENCE</scope>
    <source>
        <strain evidence="16">05753</strain>
    </source>
</reference>
<comment type="caution">
    <text evidence="16">The sequence shown here is derived from an EMBL/GenBank/DDBJ whole genome shotgun (WGS) entry which is preliminary data.</text>
</comment>
<evidence type="ECO:0000256" key="1">
    <source>
        <dbReference type="ARBA" id="ARBA00004496"/>
    </source>
</evidence>
<evidence type="ECO:0000256" key="9">
    <source>
        <dbReference type="ARBA" id="ARBA00023002"/>
    </source>
</evidence>
<keyword evidence="10 14" id="KW-0408">Iron</keyword>
<comment type="similarity">
    <text evidence="3 14">Belongs to the anaerobic coproporphyrinogen-III oxidase family.</text>
</comment>
<protein>
    <recommendedName>
        <fullName evidence="14">Coproporphyrinogen-III oxidase</fullName>
        <ecNumber evidence="14">1.3.98.3</ecNumber>
    </recommendedName>
</protein>
<comment type="cofactor">
    <cofactor evidence="14">
        <name>[4Fe-4S] cluster</name>
        <dbReference type="ChEBI" id="CHEBI:49883"/>
    </cofactor>
    <text evidence="14">Binds 1 [4Fe-4S] cluster. The cluster is coordinated with 3 cysteines and an exchangeable S-adenosyl-L-methionine.</text>
</comment>
<keyword evidence="8 14" id="KW-0479">Metal-binding</keyword>
<evidence type="ECO:0000256" key="4">
    <source>
        <dbReference type="ARBA" id="ARBA00011245"/>
    </source>
</evidence>
<dbReference type="Gene3D" id="1.10.10.920">
    <property type="match status" value="1"/>
</dbReference>
<evidence type="ECO:0000256" key="14">
    <source>
        <dbReference type="PIRNR" id="PIRNR000167"/>
    </source>
</evidence>